<accession>A0A7C9TNW7</accession>
<name>A0A7C9TNW7_9MICO</name>
<evidence type="ECO:0000256" key="5">
    <source>
        <dbReference type="ARBA" id="ARBA00023136"/>
    </source>
</evidence>
<feature type="transmembrane region" description="Helical" evidence="6">
    <location>
        <begin position="47"/>
        <end position="67"/>
    </location>
</feature>
<dbReference type="EMBL" id="JAAGWZ010000001">
    <property type="protein sequence ID" value="NEM89959.1"/>
    <property type="molecule type" value="Genomic_DNA"/>
</dbReference>
<feature type="transmembrane region" description="Helical" evidence="6">
    <location>
        <begin position="154"/>
        <end position="178"/>
    </location>
</feature>
<dbReference type="Pfam" id="PF01810">
    <property type="entry name" value="LysE"/>
    <property type="match status" value="1"/>
</dbReference>
<dbReference type="GO" id="GO:0015171">
    <property type="term" value="F:amino acid transmembrane transporter activity"/>
    <property type="evidence" value="ECO:0007669"/>
    <property type="project" value="TreeGrafter"/>
</dbReference>
<feature type="transmembrane region" description="Helical" evidence="6">
    <location>
        <begin position="12"/>
        <end position="35"/>
    </location>
</feature>
<dbReference type="Proteomes" id="UP000479756">
    <property type="component" value="Unassembled WGS sequence"/>
</dbReference>
<dbReference type="PANTHER" id="PTHR30086">
    <property type="entry name" value="ARGININE EXPORTER PROTEIN ARGO"/>
    <property type="match status" value="1"/>
</dbReference>
<dbReference type="AlphaFoldDB" id="A0A7C9TNW7"/>
<evidence type="ECO:0000313" key="7">
    <source>
        <dbReference type="EMBL" id="NEM89959.1"/>
    </source>
</evidence>
<feature type="transmembrane region" description="Helical" evidence="6">
    <location>
        <begin position="190"/>
        <end position="211"/>
    </location>
</feature>
<evidence type="ECO:0000256" key="3">
    <source>
        <dbReference type="ARBA" id="ARBA00022692"/>
    </source>
</evidence>
<organism evidence="7 8">
    <name type="scientific">Galbitalea soli</name>
    <dbReference type="NCBI Taxonomy" id="1268042"/>
    <lineage>
        <taxon>Bacteria</taxon>
        <taxon>Bacillati</taxon>
        <taxon>Actinomycetota</taxon>
        <taxon>Actinomycetes</taxon>
        <taxon>Micrococcales</taxon>
        <taxon>Microbacteriaceae</taxon>
        <taxon>Galbitalea</taxon>
    </lineage>
</organism>
<comment type="subcellular location">
    <subcellularLocation>
        <location evidence="1">Cell membrane</location>
        <topology evidence="1">Multi-pass membrane protein</topology>
    </subcellularLocation>
</comment>
<evidence type="ECO:0000256" key="2">
    <source>
        <dbReference type="ARBA" id="ARBA00022475"/>
    </source>
</evidence>
<comment type="caution">
    <text evidence="7">The sequence shown here is derived from an EMBL/GenBank/DDBJ whole genome shotgun (WGS) entry which is preliminary data.</text>
</comment>
<dbReference type="RefSeq" id="WP_163471647.1">
    <property type="nucleotide sequence ID" value="NZ_JAAGWZ010000001.1"/>
</dbReference>
<evidence type="ECO:0000313" key="8">
    <source>
        <dbReference type="Proteomes" id="UP000479756"/>
    </source>
</evidence>
<feature type="transmembrane region" description="Helical" evidence="6">
    <location>
        <begin position="115"/>
        <end position="134"/>
    </location>
</feature>
<evidence type="ECO:0000256" key="6">
    <source>
        <dbReference type="SAM" id="Phobius"/>
    </source>
</evidence>
<keyword evidence="8" id="KW-1185">Reference proteome</keyword>
<keyword evidence="5 6" id="KW-0472">Membrane</keyword>
<reference evidence="7 8" key="1">
    <citation type="journal article" date="2014" name="Int. J. Syst. Evol. Microbiol.">
        <title>Description of Galbitalea soli gen. nov., sp. nov., and Frondihabitans sucicola sp. nov.</title>
        <authorList>
            <person name="Kim S.J."/>
            <person name="Lim J.M."/>
            <person name="Ahn J.H."/>
            <person name="Weon H.Y."/>
            <person name="Hamada M."/>
            <person name="Suzuki K."/>
            <person name="Ahn T.Y."/>
            <person name="Kwon S.W."/>
        </authorList>
    </citation>
    <scope>NUCLEOTIDE SEQUENCE [LARGE SCALE GENOMIC DNA]</scope>
    <source>
        <strain evidence="7 8">NBRC 108727</strain>
    </source>
</reference>
<keyword evidence="3 6" id="KW-0812">Transmembrane</keyword>
<evidence type="ECO:0000256" key="4">
    <source>
        <dbReference type="ARBA" id="ARBA00022989"/>
    </source>
</evidence>
<keyword evidence="4 6" id="KW-1133">Transmembrane helix</keyword>
<evidence type="ECO:0000256" key="1">
    <source>
        <dbReference type="ARBA" id="ARBA00004651"/>
    </source>
</evidence>
<feature type="transmembrane region" description="Helical" evidence="6">
    <location>
        <begin position="73"/>
        <end position="95"/>
    </location>
</feature>
<dbReference type="PANTHER" id="PTHR30086:SF20">
    <property type="entry name" value="ARGININE EXPORTER PROTEIN ARGO-RELATED"/>
    <property type="match status" value="1"/>
</dbReference>
<keyword evidence="2" id="KW-1003">Cell membrane</keyword>
<dbReference type="InterPro" id="IPR001123">
    <property type="entry name" value="LeuE-type"/>
</dbReference>
<dbReference type="GO" id="GO:0005886">
    <property type="term" value="C:plasma membrane"/>
    <property type="evidence" value="ECO:0007669"/>
    <property type="project" value="UniProtKB-SubCell"/>
</dbReference>
<sequence length="213" mass="21595">MPSGSPLADAALIALAGAGFGFSLIVAIGAQNAFVLRQGLRREHIAVVILICAASDAVLISVGVGGLGSLLQLAPWLLTVMRVVGAGFLLVYGALAARRALRPAVLSTDASGARASTLAVAGTALALTWLNPHVYLDTIVLLGSVAATHGADRWWFGAGAALASVVWFTGLGLGARLLRPVFARPGAWRVLDALVAAVMLTIAATLLLGLATG</sequence>
<gene>
    <name evidence="7" type="ORF">G3T37_01155</name>
</gene>
<proteinExistence type="predicted"/>
<protein>
    <submittedName>
        <fullName evidence="7">Amino acid transporter</fullName>
    </submittedName>
</protein>